<evidence type="ECO:0000259" key="1">
    <source>
        <dbReference type="PROSITE" id="PS50835"/>
    </source>
</evidence>
<dbReference type="EMBL" id="MUJZ01064353">
    <property type="protein sequence ID" value="OTF70708.1"/>
    <property type="molecule type" value="Genomic_DNA"/>
</dbReference>
<dbReference type="FunFam" id="2.60.40.10:FF:000962">
    <property type="entry name" value="titin isoform X1"/>
    <property type="match status" value="1"/>
</dbReference>
<comment type="caution">
    <text evidence="2">The sequence shown here is derived from an EMBL/GenBank/DDBJ whole genome shotgun (WGS) entry which is preliminary data.</text>
</comment>
<dbReference type="SUPFAM" id="SSF48726">
    <property type="entry name" value="Immunoglobulin"/>
    <property type="match status" value="2"/>
</dbReference>
<protein>
    <recommendedName>
        <fullName evidence="1">Ig-like domain-containing protein</fullName>
    </recommendedName>
</protein>
<dbReference type="InterPro" id="IPR013098">
    <property type="entry name" value="Ig_I-set"/>
</dbReference>
<dbReference type="Proteomes" id="UP000194236">
    <property type="component" value="Unassembled WGS sequence"/>
</dbReference>
<dbReference type="Pfam" id="PF07679">
    <property type="entry name" value="I-set"/>
    <property type="match status" value="1"/>
</dbReference>
<feature type="domain" description="Ig-like" evidence="1">
    <location>
        <begin position="19"/>
        <end position="114"/>
    </location>
</feature>
<dbReference type="Gene3D" id="2.60.40.10">
    <property type="entry name" value="Immunoglobulins"/>
    <property type="match status" value="1"/>
</dbReference>
<dbReference type="InterPro" id="IPR007110">
    <property type="entry name" value="Ig-like_dom"/>
</dbReference>
<dbReference type="InterPro" id="IPR003598">
    <property type="entry name" value="Ig_sub2"/>
</dbReference>
<evidence type="ECO:0000313" key="2">
    <source>
        <dbReference type="EMBL" id="OTF70708.1"/>
    </source>
</evidence>
<dbReference type="InterPro" id="IPR003599">
    <property type="entry name" value="Ig_sub"/>
</dbReference>
<organism evidence="2 3">
    <name type="scientific">Euroglyphus maynei</name>
    <name type="common">Mayne's house dust mite</name>
    <dbReference type="NCBI Taxonomy" id="6958"/>
    <lineage>
        <taxon>Eukaryota</taxon>
        <taxon>Metazoa</taxon>
        <taxon>Ecdysozoa</taxon>
        <taxon>Arthropoda</taxon>
        <taxon>Chelicerata</taxon>
        <taxon>Arachnida</taxon>
        <taxon>Acari</taxon>
        <taxon>Acariformes</taxon>
        <taxon>Sarcoptiformes</taxon>
        <taxon>Astigmata</taxon>
        <taxon>Psoroptidia</taxon>
        <taxon>Analgoidea</taxon>
        <taxon>Pyroglyphidae</taxon>
        <taxon>Pyroglyphinae</taxon>
        <taxon>Euroglyphus</taxon>
    </lineage>
</organism>
<reference evidence="2 3" key="1">
    <citation type="submission" date="2017-03" db="EMBL/GenBank/DDBJ databases">
        <title>Genome Survey of Euroglyphus maynei.</title>
        <authorList>
            <person name="Arlian L.G."/>
            <person name="Morgan M.S."/>
            <person name="Rider S.D."/>
        </authorList>
    </citation>
    <scope>NUCLEOTIDE SEQUENCE [LARGE SCALE GENOMIC DNA]</scope>
    <source>
        <strain evidence="2">Arlian Lab</strain>
        <tissue evidence="2">Whole body</tissue>
    </source>
</reference>
<dbReference type="PROSITE" id="PS50835">
    <property type="entry name" value="IG_LIKE"/>
    <property type="match status" value="1"/>
</dbReference>
<feature type="non-terminal residue" evidence="2">
    <location>
        <position position="204"/>
    </location>
</feature>
<name>A0A1Y3AS72_EURMA</name>
<dbReference type="InterPro" id="IPR036179">
    <property type="entry name" value="Ig-like_dom_sf"/>
</dbReference>
<keyword evidence="3" id="KW-1185">Reference proteome</keyword>
<dbReference type="PANTHER" id="PTHR47633:SF4">
    <property type="entry name" value="MYOPALLADIN ISOFORM X1"/>
    <property type="match status" value="1"/>
</dbReference>
<evidence type="ECO:0000313" key="3">
    <source>
        <dbReference type="Proteomes" id="UP000194236"/>
    </source>
</evidence>
<dbReference type="AlphaFoldDB" id="A0A1Y3AS72"/>
<sequence>MKAIEKLPEQQEYSAATTPRFIRTLPNEIRINEGNDLELNCEISSSIKMDDPTNKIEWFLNGRPLKNSSRINLVQEEFGKISLKIRKSEPKDSGLYKCRASNNQGESYTTTQVYVHPASTTGIVYEQTTTTTTTTTVDEEIHDKLPSIIPLTDTEIFLNEGSNLHLEVKVDPMNDSSMQIEWYHNEMELKIGNRITTFHGFGFA</sequence>
<proteinExistence type="predicted"/>
<gene>
    <name evidence="2" type="ORF">BLA29_011550</name>
</gene>
<dbReference type="PANTHER" id="PTHR47633">
    <property type="entry name" value="IMMUNOGLOBULIN"/>
    <property type="match status" value="1"/>
</dbReference>
<dbReference type="SMART" id="SM00408">
    <property type="entry name" value="IGc2"/>
    <property type="match status" value="1"/>
</dbReference>
<accession>A0A1Y3AS72</accession>
<dbReference type="SMART" id="SM00409">
    <property type="entry name" value="IG"/>
    <property type="match status" value="1"/>
</dbReference>
<dbReference type="InterPro" id="IPR013783">
    <property type="entry name" value="Ig-like_fold"/>
</dbReference>
<dbReference type="OrthoDB" id="8069167at2759"/>